<dbReference type="GO" id="GO:0004869">
    <property type="term" value="F:cysteine-type endopeptidase inhibitor activity"/>
    <property type="evidence" value="ECO:0007669"/>
    <property type="project" value="UniProtKB-KW"/>
</dbReference>
<evidence type="ECO:0000256" key="3">
    <source>
        <dbReference type="ARBA" id="ARBA00022704"/>
    </source>
</evidence>
<dbReference type="SUPFAM" id="SSF54403">
    <property type="entry name" value="Cystatin/monellin"/>
    <property type="match status" value="1"/>
</dbReference>
<dbReference type="AlphaFoldDB" id="A0A8T3AFU9"/>
<evidence type="ECO:0000256" key="2">
    <source>
        <dbReference type="ARBA" id="ARBA00022690"/>
    </source>
</evidence>
<evidence type="ECO:0000313" key="7">
    <source>
        <dbReference type="Proteomes" id="UP000829196"/>
    </source>
</evidence>
<name>A0A8T3AFU9_DENNO</name>
<dbReference type="InterPro" id="IPR000010">
    <property type="entry name" value="Cystatin_dom"/>
</dbReference>
<dbReference type="EMBL" id="JAGYWB010000018">
    <property type="protein sequence ID" value="KAI0493125.1"/>
    <property type="molecule type" value="Genomic_DNA"/>
</dbReference>
<dbReference type="PANTHER" id="PTHR47364">
    <property type="entry name" value="CYSTEINE PROTEINASE INHIBITOR 5"/>
    <property type="match status" value="1"/>
</dbReference>
<dbReference type="InterPro" id="IPR046350">
    <property type="entry name" value="Cystatin_sf"/>
</dbReference>
<dbReference type="Pfam" id="PF16845">
    <property type="entry name" value="SQAPI"/>
    <property type="match status" value="1"/>
</dbReference>
<dbReference type="CDD" id="cd00042">
    <property type="entry name" value="CY"/>
    <property type="match status" value="1"/>
</dbReference>
<reference evidence="6" key="1">
    <citation type="journal article" date="2022" name="Front. Genet.">
        <title>Chromosome-Scale Assembly of the Dendrobium nobile Genome Provides Insights Into the Molecular Mechanism of the Biosynthesis of the Medicinal Active Ingredient of Dendrobium.</title>
        <authorList>
            <person name="Xu Q."/>
            <person name="Niu S.-C."/>
            <person name="Li K.-L."/>
            <person name="Zheng P.-J."/>
            <person name="Zhang X.-J."/>
            <person name="Jia Y."/>
            <person name="Liu Y."/>
            <person name="Niu Y.-X."/>
            <person name="Yu L.-H."/>
            <person name="Chen D.-F."/>
            <person name="Zhang G.-Q."/>
        </authorList>
    </citation>
    <scope>NUCLEOTIDE SEQUENCE</scope>
    <source>
        <tissue evidence="6">Leaf</tissue>
    </source>
</reference>
<keyword evidence="4" id="KW-0732">Signal</keyword>
<keyword evidence="3" id="KW-0789">Thiol protease inhibitor</keyword>
<proteinExistence type="inferred from homology"/>
<feature type="chain" id="PRO_5035911439" description="Cystatin domain-containing protein" evidence="4">
    <location>
        <begin position="22"/>
        <end position="122"/>
    </location>
</feature>
<feature type="signal peptide" evidence="4">
    <location>
        <begin position="1"/>
        <end position="21"/>
    </location>
</feature>
<keyword evidence="7" id="KW-1185">Reference proteome</keyword>
<evidence type="ECO:0000259" key="5">
    <source>
        <dbReference type="Pfam" id="PF16845"/>
    </source>
</evidence>
<dbReference type="Gene3D" id="3.10.450.10">
    <property type="match status" value="1"/>
</dbReference>
<accession>A0A8T3AFU9</accession>
<keyword evidence="2" id="KW-0646">Protease inhibitor</keyword>
<sequence length="122" mass="13698">MKSFIFLTSLLLVASLSVAAGDDGGRRGIYDIGWQPIKNVNNPHVQEVAKFAVDEQNKQSHTSLILYKVDSGKFTNNFAALYRLIVVVADNNAHNILAKYEATVWEKSKGNFQLVSFKWIRP</sequence>
<evidence type="ECO:0000256" key="1">
    <source>
        <dbReference type="ARBA" id="ARBA00007233"/>
    </source>
</evidence>
<dbReference type="Proteomes" id="UP000829196">
    <property type="component" value="Unassembled WGS sequence"/>
</dbReference>
<gene>
    <name evidence="6" type="ORF">KFK09_027401</name>
</gene>
<evidence type="ECO:0000313" key="6">
    <source>
        <dbReference type="EMBL" id="KAI0493125.1"/>
    </source>
</evidence>
<comment type="caution">
    <text evidence="6">The sequence shown here is derived from an EMBL/GenBank/DDBJ whole genome shotgun (WGS) entry which is preliminary data.</text>
</comment>
<feature type="domain" description="Cystatin" evidence="5">
    <location>
        <begin position="37"/>
        <end position="118"/>
    </location>
</feature>
<protein>
    <recommendedName>
        <fullName evidence="5">Cystatin domain-containing protein</fullName>
    </recommendedName>
</protein>
<evidence type="ECO:0000256" key="4">
    <source>
        <dbReference type="SAM" id="SignalP"/>
    </source>
</evidence>
<dbReference type="OrthoDB" id="752087at2759"/>
<organism evidence="6 7">
    <name type="scientific">Dendrobium nobile</name>
    <name type="common">Orchid</name>
    <dbReference type="NCBI Taxonomy" id="94219"/>
    <lineage>
        <taxon>Eukaryota</taxon>
        <taxon>Viridiplantae</taxon>
        <taxon>Streptophyta</taxon>
        <taxon>Embryophyta</taxon>
        <taxon>Tracheophyta</taxon>
        <taxon>Spermatophyta</taxon>
        <taxon>Magnoliopsida</taxon>
        <taxon>Liliopsida</taxon>
        <taxon>Asparagales</taxon>
        <taxon>Orchidaceae</taxon>
        <taxon>Epidendroideae</taxon>
        <taxon>Malaxideae</taxon>
        <taxon>Dendrobiinae</taxon>
        <taxon>Dendrobium</taxon>
    </lineage>
</organism>
<dbReference type="PANTHER" id="PTHR47364:SF2">
    <property type="entry name" value="CYSTEINE PROTEINASE INHIBITOR 5"/>
    <property type="match status" value="1"/>
</dbReference>
<comment type="similarity">
    <text evidence="1">Belongs to the cystatin family. Phytocystatin subfamily.</text>
</comment>
<dbReference type="SMR" id="A0A8T3AFU9"/>